<dbReference type="Pfam" id="PF17517">
    <property type="entry name" value="IgGFc_binding"/>
    <property type="match status" value="1"/>
</dbReference>
<dbReference type="OrthoDB" id="6119669at2759"/>
<evidence type="ECO:0000313" key="3">
    <source>
        <dbReference type="EnsemblMetazoa" id="G8861.1:cds"/>
    </source>
</evidence>
<evidence type="ECO:0000256" key="1">
    <source>
        <dbReference type="SAM" id="SignalP"/>
    </source>
</evidence>
<dbReference type="InterPro" id="IPR035234">
    <property type="entry name" value="IgGFc-bd_N"/>
</dbReference>
<dbReference type="EnsemblMetazoa" id="G8861.1">
    <property type="protein sequence ID" value="G8861.1:cds"/>
    <property type="gene ID" value="G8861"/>
</dbReference>
<sequence>MDSLTSCLVVFQISVFILQLDQINCQPLYENPQEDSLTDPGHLYCRKYYERELSHVKRQTSLQKELEMTRGTCTTPDFPFTSEPPPYLLSGQNITRGSKGKGFIVLFMKNIVDTTKKVYVTSERDFHMNISTSSRLDPSLKIQIDKNVFVNSSHLIILPTAIELNYFQKEVKSVLIETSDDVNVISFDEGDRTAGSTANIPIHKLSTKYIVISTAPSRKSQLAVAAIKDNTAISVTFKMERYLSLKIENHTFYRGDVFSFSLDSFETYQIAHSTDLTGSVIQSSYPIAAFSGNDCNTIDGIGFCDHLITQLPPTGFVDNMYIVPPNNDDRDTIIRITAIEKSDIFYVISAANKSLSLYKYNSFDIRISSNQVCYIKSTTPVIVTGIGLASKKISYLGDPSMTIIPGINQYLNYYKIVIPNGYVNGFVSVMIKESSLDFFRINSTVINICDIVFEKNVLAGNITYNVRTMRVAGGVLTARTLDGEKFGMIFLGVHIAKAYSFSVNCLLP</sequence>
<accession>A0A8W8NWK5</accession>
<evidence type="ECO:0000313" key="4">
    <source>
        <dbReference type="Proteomes" id="UP000005408"/>
    </source>
</evidence>
<feature type="domain" description="IgGFc-binding protein N-terminal" evidence="2">
    <location>
        <begin position="197"/>
        <end position="444"/>
    </location>
</feature>
<evidence type="ECO:0000259" key="2">
    <source>
        <dbReference type="Pfam" id="PF17517"/>
    </source>
</evidence>
<feature type="signal peptide" evidence="1">
    <location>
        <begin position="1"/>
        <end position="25"/>
    </location>
</feature>
<dbReference type="PANTHER" id="PTHR46534:SF1">
    <property type="entry name" value="IGGFC-BINDING PROTEIN N-TERMINAL DOMAIN-CONTAINING PROTEIN"/>
    <property type="match status" value="1"/>
</dbReference>
<organism evidence="3 4">
    <name type="scientific">Magallana gigas</name>
    <name type="common">Pacific oyster</name>
    <name type="synonym">Crassostrea gigas</name>
    <dbReference type="NCBI Taxonomy" id="29159"/>
    <lineage>
        <taxon>Eukaryota</taxon>
        <taxon>Metazoa</taxon>
        <taxon>Spiralia</taxon>
        <taxon>Lophotrochozoa</taxon>
        <taxon>Mollusca</taxon>
        <taxon>Bivalvia</taxon>
        <taxon>Autobranchia</taxon>
        <taxon>Pteriomorphia</taxon>
        <taxon>Ostreida</taxon>
        <taxon>Ostreoidea</taxon>
        <taxon>Ostreidae</taxon>
        <taxon>Magallana</taxon>
    </lineage>
</organism>
<keyword evidence="1" id="KW-0732">Signal</keyword>
<dbReference type="AlphaFoldDB" id="A0A8W8NWK5"/>
<keyword evidence="4" id="KW-1185">Reference proteome</keyword>
<protein>
    <recommendedName>
        <fullName evidence="2">IgGFc-binding protein N-terminal domain-containing protein</fullName>
    </recommendedName>
</protein>
<proteinExistence type="predicted"/>
<feature type="chain" id="PRO_5036470975" description="IgGFc-binding protein N-terminal domain-containing protein" evidence="1">
    <location>
        <begin position="26"/>
        <end position="508"/>
    </location>
</feature>
<dbReference type="OMA" id="EAMFMAN"/>
<dbReference type="PANTHER" id="PTHR46534">
    <property type="entry name" value="IGGFC_BINDING DOMAIN-CONTAINING PROTEIN"/>
    <property type="match status" value="1"/>
</dbReference>
<reference evidence="3" key="1">
    <citation type="submission" date="2022-08" db="UniProtKB">
        <authorList>
            <consortium name="EnsemblMetazoa"/>
        </authorList>
    </citation>
    <scope>IDENTIFICATION</scope>
    <source>
        <strain evidence="3">05x7-T-G4-1.051#20</strain>
    </source>
</reference>
<name>A0A8W8NWK5_MAGGI</name>
<dbReference type="Proteomes" id="UP000005408">
    <property type="component" value="Unassembled WGS sequence"/>
</dbReference>